<keyword evidence="3" id="KW-1185">Reference proteome</keyword>
<dbReference type="RefSeq" id="WP_144200199.1">
    <property type="nucleotide sequence ID" value="NZ_CAJPVH010000008.1"/>
</dbReference>
<sequence>MAESKKNALTGKPVIVFHGDKGGVGKSTGACLFLDWALKRQMPVALVDGDTRNPDVSRMFADSIPTVQANLRIHEGWMDMTDFMLAQSERAIVISLPAGIGADLRKEGGRFLQTISLLERPLFMFWVINRLPDSVNLLNEAMQVLEPGLAGKVVVKNLFFGDEDKFSRWDGSETRKRFEKSGGLTVNMTELHERTVDKLFSDNEAIMPFSSAAMPLKEAAASPHKLTPSENMELLSWLQDNHKTLDSLRPVLSL</sequence>
<dbReference type="EMBL" id="VCIZ01000012">
    <property type="protein sequence ID" value="TSP11015.1"/>
    <property type="molecule type" value="Genomic_DNA"/>
</dbReference>
<accession>A0ABY3EJE9</accession>
<evidence type="ECO:0000313" key="3">
    <source>
        <dbReference type="Proteomes" id="UP000318943"/>
    </source>
</evidence>
<comment type="caution">
    <text evidence="2">The sequence shown here is derived from an EMBL/GenBank/DDBJ whole genome shotgun (WGS) entry which is preliminary data.</text>
</comment>
<evidence type="ECO:0000313" key="2">
    <source>
        <dbReference type="EMBL" id="TSP11015.1"/>
    </source>
</evidence>
<dbReference type="Pfam" id="PF01656">
    <property type="entry name" value="CbiA"/>
    <property type="match status" value="1"/>
</dbReference>
<dbReference type="InterPro" id="IPR002586">
    <property type="entry name" value="CobQ/CobB/MinD/ParA_Nub-bd_dom"/>
</dbReference>
<proteinExistence type="predicted"/>
<feature type="domain" description="CobQ/CobB/MinD/ParA nucleotide binding" evidence="1">
    <location>
        <begin position="15"/>
        <end position="146"/>
    </location>
</feature>
<protein>
    <submittedName>
        <fullName evidence="2">ParA family protein</fullName>
    </submittedName>
</protein>
<gene>
    <name evidence="2" type="ORF">FGG12_19320</name>
</gene>
<dbReference type="Gene3D" id="3.40.50.300">
    <property type="entry name" value="P-loop containing nucleotide triphosphate hydrolases"/>
    <property type="match status" value="1"/>
</dbReference>
<dbReference type="Proteomes" id="UP000318943">
    <property type="component" value="Unassembled WGS sequence"/>
</dbReference>
<dbReference type="SUPFAM" id="SSF52540">
    <property type="entry name" value="P-loop containing nucleoside triphosphate hydrolases"/>
    <property type="match status" value="1"/>
</dbReference>
<name>A0ABY3EJE9_9BURK</name>
<evidence type="ECO:0000259" key="1">
    <source>
        <dbReference type="Pfam" id="PF01656"/>
    </source>
</evidence>
<dbReference type="InterPro" id="IPR027417">
    <property type="entry name" value="P-loop_NTPase"/>
</dbReference>
<organism evidence="2 3">
    <name type="scientific">Cupriavidus campinensis</name>
    <dbReference type="NCBI Taxonomy" id="151783"/>
    <lineage>
        <taxon>Bacteria</taxon>
        <taxon>Pseudomonadati</taxon>
        <taxon>Pseudomonadota</taxon>
        <taxon>Betaproteobacteria</taxon>
        <taxon>Burkholderiales</taxon>
        <taxon>Burkholderiaceae</taxon>
        <taxon>Cupriavidus</taxon>
    </lineage>
</organism>
<reference evidence="2 3" key="1">
    <citation type="submission" date="2019-05" db="EMBL/GenBank/DDBJ databases">
        <title>Whole genome sequence analysis of Cupriavidus campinensis S14E4C strain.</title>
        <authorList>
            <person name="Abbaszade G."/>
            <person name="Szabo A."/>
            <person name="Toumi M."/>
            <person name="Toth E."/>
        </authorList>
    </citation>
    <scope>NUCLEOTIDE SEQUENCE [LARGE SCALE GENOMIC DNA]</scope>
    <source>
        <strain evidence="2 3">S14E4C</strain>
    </source>
</reference>